<dbReference type="WBParaSite" id="RSKR_0000277200.1">
    <property type="protein sequence ID" value="RSKR_0000277200.1"/>
    <property type="gene ID" value="RSKR_0000277200"/>
</dbReference>
<evidence type="ECO:0000313" key="2">
    <source>
        <dbReference type="WBParaSite" id="RSKR_0000277200.1"/>
    </source>
</evidence>
<protein>
    <submittedName>
        <fullName evidence="2">NADH dehydrogenase [ubiquinone] iron-sulfur protein 4, mitochondrial</fullName>
    </submittedName>
</protein>
<accession>A0AC35TPP4</accession>
<dbReference type="Proteomes" id="UP000095286">
    <property type="component" value="Unplaced"/>
</dbReference>
<sequence length="178" mass="20088">MNSIVKLSSFIPKNTLVRLLATGKGNLPTVDKADAVRKSVDEVLDKTKRAEVIKVIDNTVEVMDLAGIPADHMEGRTARIFKPAREATQTASGNTKVWKIELDNRERWENPLMGWSSSGDPLSNISGNLDFACKEDAMAFCEKNRWSYDVEEAYVKTIKPKNYGQNFHWNKRTRIGTK</sequence>
<organism evidence="1 2">
    <name type="scientific">Rhabditophanes sp. KR3021</name>
    <dbReference type="NCBI Taxonomy" id="114890"/>
    <lineage>
        <taxon>Eukaryota</taxon>
        <taxon>Metazoa</taxon>
        <taxon>Ecdysozoa</taxon>
        <taxon>Nematoda</taxon>
        <taxon>Chromadorea</taxon>
        <taxon>Rhabditida</taxon>
        <taxon>Tylenchina</taxon>
        <taxon>Panagrolaimomorpha</taxon>
        <taxon>Strongyloidoidea</taxon>
        <taxon>Alloionematidae</taxon>
        <taxon>Rhabditophanes</taxon>
    </lineage>
</organism>
<name>A0AC35TPP4_9BILA</name>
<reference evidence="2" key="1">
    <citation type="submission" date="2016-11" db="UniProtKB">
        <authorList>
            <consortium name="WormBaseParasite"/>
        </authorList>
    </citation>
    <scope>IDENTIFICATION</scope>
    <source>
        <strain evidence="2">KR3021</strain>
    </source>
</reference>
<evidence type="ECO:0000313" key="1">
    <source>
        <dbReference type="Proteomes" id="UP000095286"/>
    </source>
</evidence>
<proteinExistence type="predicted"/>